<reference evidence="1 2" key="1">
    <citation type="submission" date="2019-07" db="EMBL/GenBank/DDBJ databases">
        <title>The pathways for chlorine oxyanion respiration interact through the shared metabolite chlorate.</title>
        <authorList>
            <person name="Barnum T.P."/>
            <person name="Cheng Y."/>
            <person name="Hill K.A."/>
            <person name="Lucas L.N."/>
            <person name="Carlson H.K."/>
            <person name="Coates J.D."/>
        </authorList>
    </citation>
    <scope>NUCLEOTIDE SEQUENCE [LARGE SCALE GENOMIC DNA]</scope>
    <source>
        <strain evidence="1 2">BK-1</strain>
    </source>
</reference>
<dbReference type="Pfam" id="PF05135">
    <property type="entry name" value="Phage_connect_1"/>
    <property type="match status" value="1"/>
</dbReference>
<evidence type="ECO:0000313" key="2">
    <source>
        <dbReference type="Proteomes" id="UP000316649"/>
    </source>
</evidence>
<dbReference type="AlphaFoldDB" id="A0A558E1N6"/>
<protein>
    <recommendedName>
        <fullName evidence="3">Phage gp6-like head-tail connector protein</fullName>
    </recommendedName>
</protein>
<name>A0A558E1N6_9GAMM</name>
<dbReference type="Proteomes" id="UP000316649">
    <property type="component" value="Unassembled WGS sequence"/>
</dbReference>
<dbReference type="CDD" id="cd08054">
    <property type="entry name" value="gp6"/>
    <property type="match status" value="1"/>
</dbReference>
<sequence length="189" mass="20786">MTPKTITPPATTPIDLADVKTRLSITDALEDTEIPALIQAAVEQAESYTARSFITQTLELAVDRFPVEIELPKGPVQSITSIKYLDSDGNEQTLSAGSYVLDDYSPLPWVLLSAGQSWPSTYDAANAVKIRYVAGFGDAADVPEDIKSALYIAVGHWIKFQSEVESGVGPSRMPRQFYDLLERHRIIKL</sequence>
<dbReference type="OrthoDB" id="8452319at2"/>
<dbReference type="NCBIfam" id="TIGR02215">
    <property type="entry name" value="phage_chp_gp8"/>
    <property type="match status" value="1"/>
</dbReference>
<evidence type="ECO:0000313" key="1">
    <source>
        <dbReference type="EMBL" id="TVO75137.1"/>
    </source>
</evidence>
<gene>
    <name evidence="1" type="ORF">FHP88_08985</name>
</gene>
<comment type="caution">
    <text evidence="1">The sequence shown here is derived from an EMBL/GenBank/DDBJ whole genome shotgun (WGS) entry which is preliminary data.</text>
</comment>
<evidence type="ECO:0008006" key="3">
    <source>
        <dbReference type="Google" id="ProtNLM"/>
    </source>
</evidence>
<dbReference type="EMBL" id="VMNH01000009">
    <property type="protein sequence ID" value="TVO75137.1"/>
    <property type="molecule type" value="Genomic_DNA"/>
</dbReference>
<dbReference type="InterPro" id="IPR011738">
    <property type="entry name" value="Phage_CHP"/>
</dbReference>
<dbReference type="Gene3D" id="1.10.3230.30">
    <property type="entry name" value="Phage gp6-like head-tail connector protein"/>
    <property type="match status" value="1"/>
</dbReference>
<organism evidence="1 2">
    <name type="scientific">Sedimenticola selenatireducens</name>
    <dbReference type="NCBI Taxonomy" id="191960"/>
    <lineage>
        <taxon>Bacteria</taxon>
        <taxon>Pseudomonadati</taxon>
        <taxon>Pseudomonadota</taxon>
        <taxon>Gammaproteobacteria</taxon>
        <taxon>Chromatiales</taxon>
        <taxon>Sedimenticolaceae</taxon>
        <taxon>Sedimenticola</taxon>
    </lineage>
</organism>
<dbReference type="RefSeq" id="WP_144358710.1">
    <property type="nucleotide sequence ID" value="NZ_VMNH01000009.1"/>
</dbReference>
<proteinExistence type="predicted"/>
<keyword evidence="2" id="KW-1185">Reference proteome</keyword>
<dbReference type="InterPro" id="IPR021146">
    <property type="entry name" value="Phage_gp6-like_head-tail"/>
</dbReference>
<accession>A0A558E1N6</accession>